<comment type="caution">
    <text evidence="1">The sequence shown here is derived from an EMBL/GenBank/DDBJ whole genome shotgun (WGS) entry which is preliminary data.</text>
</comment>
<keyword evidence="2" id="KW-1185">Reference proteome</keyword>
<protein>
    <submittedName>
        <fullName evidence="1">Uncharacterized protein</fullName>
    </submittedName>
</protein>
<name>A0AAD8Y087_9STRA</name>
<sequence length="333" mass="37300">MSMQLQPKIKQHQECGVCGTFADGLQFIEVFDTPKYEDSEQVANEVPAKKDLCGHCVVGRDMPVCRQTEGWEFGEVTRYDSSKLSRPFLISFPDGSEEWVDISRRPSLDYLAFIRSTAQTQRAACAIEHLDWLDKFTFNGAESSPQMPTSLSTFSSSSSIGTFEPIAFGPSIFPLFNDDKLFDVENLAFVDEDVDMQDSFVESTQDSSEVSEITEPDDISSKALDKTRRSTTHEDHELIPRKGHQTEVAVSDMYCKRGAPTKGKYKFGKFKKVKRVTSCKRCCLLVPSAHTGVKICTVTGWCEACASIPSYVMGDDLRACLTQRMALDDFMLE</sequence>
<dbReference type="EMBL" id="JATAAI010000028">
    <property type="protein sequence ID" value="KAK1736642.1"/>
    <property type="molecule type" value="Genomic_DNA"/>
</dbReference>
<dbReference type="AlphaFoldDB" id="A0AAD8Y087"/>
<organism evidence="1 2">
    <name type="scientific">Skeletonema marinoi</name>
    <dbReference type="NCBI Taxonomy" id="267567"/>
    <lineage>
        <taxon>Eukaryota</taxon>
        <taxon>Sar</taxon>
        <taxon>Stramenopiles</taxon>
        <taxon>Ochrophyta</taxon>
        <taxon>Bacillariophyta</taxon>
        <taxon>Coscinodiscophyceae</taxon>
        <taxon>Thalassiosirophycidae</taxon>
        <taxon>Thalassiosirales</taxon>
        <taxon>Skeletonemataceae</taxon>
        <taxon>Skeletonema</taxon>
        <taxon>Skeletonema marinoi-dohrnii complex</taxon>
    </lineage>
</organism>
<proteinExistence type="predicted"/>
<dbReference type="Proteomes" id="UP001224775">
    <property type="component" value="Unassembled WGS sequence"/>
</dbReference>
<accession>A0AAD8Y087</accession>
<gene>
    <name evidence="1" type="ORF">QTG54_012664</name>
</gene>
<evidence type="ECO:0000313" key="1">
    <source>
        <dbReference type="EMBL" id="KAK1736642.1"/>
    </source>
</evidence>
<evidence type="ECO:0000313" key="2">
    <source>
        <dbReference type="Proteomes" id="UP001224775"/>
    </source>
</evidence>
<reference evidence="1" key="1">
    <citation type="submission" date="2023-06" db="EMBL/GenBank/DDBJ databases">
        <title>Survivors Of The Sea: Transcriptome response of Skeletonema marinoi to long-term dormancy.</title>
        <authorList>
            <person name="Pinder M.I.M."/>
            <person name="Kourtchenko O."/>
            <person name="Robertson E.K."/>
            <person name="Larsson T."/>
            <person name="Maumus F."/>
            <person name="Osuna-Cruz C.M."/>
            <person name="Vancaester E."/>
            <person name="Stenow R."/>
            <person name="Vandepoele K."/>
            <person name="Ploug H."/>
            <person name="Bruchert V."/>
            <person name="Godhe A."/>
            <person name="Topel M."/>
        </authorList>
    </citation>
    <scope>NUCLEOTIDE SEQUENCE</scope>
    <source>
        <strain evidence="1">R05AC</strain>
    </source>
</reference>